<dbReference type="GO" id="GO:0010181">
    <property type="term" value="F:FMN binding"/>
    <property type="evidence" value="ECO:0007669"/>
    <property type="project" value="InterPro"/>
</dbReference>
<dbReference type="GO" id="GO:0005829">
    <property type="term" value="C:cytosol"/>
    <property type="evidence" value="ECO:0007669"/>
    <property type="project" value="TreeGrafter"/>
</dbReference>
<sequence length="364" mass="39186">MAVEDLFQPLTVRSLTVPNRFAMAPMTRRASPSGVPGTDVAEYYRRRAAGGVGLIITEGIRLPDPAAGYPFSVPTIAGDEVLAGWRRVVDGVHAEGATIAAQLWHQGVERDDSDGVEPVGPSGINGRGEPRGRALRTDELPEVAQLFANSAATARDIGFDAVEIHGAHGYLLDEFLWERTNRRTDGYGGSLAGRTRFPAEVVAAVRAAVGPDYPIIFRFSQWKGTDYTAWIADDPAQLADLLAPLIDAGVDVLHPSTRRHYLPAFPDDDPELSLAGWSKKVSGAPVITVGSVGLETQFRSEKRGEVIQPAPVDRLVEQFDAGEFDVVAIGRALLADPTWVNRLRRGELDRFAGYDAAVALAALA</sequence>
<dbReference type="AlphaFoldDB" id="F5YWN7"/>
<dbReference type="RefSeq" id="WP_013828262.1">
    <property type="nucleotide sequence ID" value="NC_015576.1"/>
</dbReference>
<dbReference type="SUPFAM" id="SSF51395">
    <property type="entry name" value="FMN-linked oxidoreductases"/>
    <property type="match status" value="1"/>
</dbReference>
<dbReference type="CDD" id="cd04747">
    <property type="entry name" value="OYE_like_5_FMN"/>
    <property type="match status" value="1"/>
</dbReference>
<dbReference type="GO" id="GO:0016491">
    <property type="term" value="F:oxidoreductase activity"/>
    <property type="evidence" value="ECO:0007669"/>
    <property type="project" value="InterPro"/>
</dbReference>
<organism evidence="3 4">
    <name type="scientific">Mycolicibacter sinensis (strain JDM601)</name>
    <name type="common">Mycobacterium sinense</name>
    <dbReference type="NCBI Taxonomy" id="875328"/>
    <lineage>
        <taxon>Bacteria</taxon>
        <taxon>Bacillati</taxon>
        <taxon>Actinomycetota</taxon>
        <taxon>Actinomycetes</taxon>
        <taxon>Mycobacteriales</taxon>
        <taxon>Mycobacteriaceae</taxon>
        <taxon>Mycolicibacter</taxon>
    </lineage>
</organism>
<proteinExistence type="predicted"/>
<gene>
    <name evidence="3" type="ordered locus">JDM601_1324</name>
</gene>
<evidence type="ECO:0000259" key="2">
    <source>
        <dbReference type="Pfam" id="PF00724"/>
    </source>
</evidence>
<dbReference type="InterPro" id="IPR001155">
    <property type="entry name" value="OxRdtase_FMN_N"/>
</dbReference>
<evidence type="ECO:0000256" key="1">
    <source>
        <dbReference type="SAM" id="MobiDB-lite"/>
    </source>
</evidence>
<dbReference type="EMBL" id="CP002329">
    <property type="protein sequence ID" value="AEF35324.1"/>
    <property type="molecule type" value="Genomic_DNA"/>
</dbReference>
<dbReference type="PANTHER" id="PTHR22893:SF55">
    <property type="entry name" value="OXIDOREDUCTASE-RELATED"/>
    <property type="match status" value="1"/>
</dbReference>
<dbReference type="STRING" id="875328.JDM601_1324"/>
<dbReference type="Pfam" id="PF00724">
    <property type="entry name" value="Oxidored_FMN"/>
    <property type="match status" value="1"/>
</dbReference>
<dbReference type="PANTHER" id="PTHR22893">
    <property type="entry name" value="NADH OXIDOREDUCTASE-RELATED"/>
    <property type="match status" value="1"/>
</dbReference>
<dbReference type="InterPro" id="IPR045247">
    <property type="entry name" value="Oye-like"/>
</dbReference>
<accession>F5YWN7</accession>
<dbReference type="KEGG" id="mjd:JDM601_1324"/>
<dbReference type="eggNOG" id="COG1902">
    <property type="taxonomic scope" value="Bacteria"/>
</dbReference>
<reference evidence="3 4" key="1">
    <citation type="journal article" date="2011" name="J. Bacteriol.">
        <title>Complete genome sequence of a novel clinical isolate, the nontuberculous Mycobacterium strain JDM601.</title>
        <authorList>
            <person name="Zhang Z.Y."/>
            <person name="Sun Z.Q."/>
            <person name="Wang Z.L."/>
            <person name="Wen Z.L."/>
            <person name="Sun Q.W."/>
            <person name="Zhu Z.Q."/>
            <person name="Song Y.Z."/>
            <person name="Zhao J.W."/>
            <person name="Wang H.H."/>
            <person name="Zhang S.L."/>
            <person name="Guo X.K."/>
        </authorList>
    </citation>
    <scope>NUCLEOTIDE SEQUENCE [LARGE SCALE GENOMIC DNA]</scope>
    <source>
        <strain evidence="3 4">JDM601</strain>
    </source>
</reference>
<keyword evidence="4" id="KW-1185">Reference proteome</keyword>
<dbReference type="HOGENOM" id="CLU_012153_0_1_11"/>
<feature type="domain" description="NADH:flavin oxidoreductase/NADH oxidase N-terminal" evidence="2">
    <location>
        <begin position="5"/>
        <end position="346"/>
    </location>
</feature>
<dbReference type="Proteomes" id="UP000009224">
    <property type="component" value="Chromosome"/>
</dbReference>
<name>F5YWN7_MYCSD</name>
<dbReference type="InterPro" id="IPR013785">
    <property type="entry name" value="Aldolase_TIM"/>
</dbReference>
<dbReference type="OrthoDB" id="3169239at2"/>
<feature type="region of interest" description="Disordered" evidence="1">
    <location>
        <begin position="110"/>
        <end position="133"/>
    </location>
</feature>
<dbReference type="Gene3D" id="3.20.20.70">
    <property type="entry name" value="Aldolase class I"/>
    <property type="match status" value="1"/>
</dbReference>
<evidence type="ECO:0000313" key="4">
    <source>
        <dbReference type="Proteomes" id="UP000009224"/>
    </source>
</evidence>
<evidence type="ECO:0000313" key="3">
    <source>
        <dbReference type="EMBL" id="AEF35324.1"/>
    </source>
</evidence>
<protein>
    <submittedName>
        <fullName evidence="3">Oxidoreductase</fullName>
    </submittedName>
</protein>